<comment type="similarity">
    <text evidence="1 3">Belongs to the short-chain dehydrogenases/reductases (SDR) family.</text>
</comment>
<dbReference type="InterPro" id="IPR020904">
    <property type="entry name" value="Sc_DH/Rdtase_CS"/>
</dbReference>
<dbReference type="InterPro" id="IPR002347">
    <property type="entry name" value="SDR_fam"/>
</dbReference>
<evidence type="ECO:0000256" key="3">
    <source>
        <dbReference type="RuleBase" id="RU000363"/>
    </source>
</evidence>
<dbReference type="AlphaFoldDB" id="A0A9X3S2Y1"/>
<dbReference type="InterPro" id="IPR050259">
    <property type="entry name" value="SDR"/>
</dbReference>
<comment type="caution">
    <text evidence="4">The sequence shown here is derived from an EMBL/GenBank/DDBJ whole genome shotgun (WGS) entry which is preliminary data.</text>
</comment>
<keyword evidence="5" id="KW-1185">Reference proteome</keyword>
<sequence>MSIALITGASRGIGRATALRLAAEGHTVAAGYGANREAAEGLAASLPGAIAVGGDLRDPATPARLVDAVEAGLGPVEILIANAGMGSPPRRLEEIPLAEWDDLHAVNLRASFLLAQRVLPGMIERGFGRIVFVSSVAAFTGGIIGAHYASSKAGLHALAHSISQQAAAHGVTANVVAPALIESDMLPAGSREALAAKLPVGRLGRVEEVADLIAAVVANGYLTNQSIVLDGGWHPS</sequence>
<dbReference type="PRINTS" id="PR00080">
    <property type="entry name" value="SDRFAMILY"/>
</dbReference>
<dbReference type="Pfam" id="PF00106">
    <property type="entry name" value="adh_short"/>
    <property type="match status" value="1"/>
</dbReference>
<proteinExistence type="inferred from homology"/>
<evidence type="ECO:0000313" key="4">
    <source>
        <dbReference type="EMBL" id="MDA0161566.1"/>
    </source>
</evidence>
<evidence type="ECO:0000256" key="1">
    <source>
        <dbReference type="ARBA" id="ARBA00006484"/>
    </source>
</evidence>
<gene>
    <name evidence="4" type="ORF">OM076_14915</name>
</gene>
<keyword evidence="2" id="KW-0560">Oxidoreductase</keyword>
<dbReference type="Gene3D" id="3.40.50.720">
    <property type="entry name" value="NAD(P)-binding Rossmann-like Domain"/>
    <property type="match status" value="1"/>
</dbReference>
<dbReference type="FunFam" id="3.40.50.720:FF:000173">
    <property type="entry name" value="3-oxoacyl-[acyl-carrier protein] reductase"/>
    <property type="match status" value="1"/>
</dbReference>
<dbReference type="PRINTS" id="PR00081">
    <property type="entry name" value="GDHRDH"/>
</dbReference>
<evidence type="ECO:0000313" key="5">
    <source>
        <dbReference type="Proteomes" id="UP001149140"/>
    </source>
</evidence>
<accession>A0A9X3S2Y1</accession>
<dbReference type="EMBL" id="JAPDOD010000013">
    <property type="protein sequence ID" value="MDA0161566.1"/>
    <property type="molecule type" value="Genomic_DNA"/>
</dbReference>
<name>A0A9X3S2Y1_9ACTN</name>
<reference evidence="4" key="1">
    <citation type="submission" date="2022-10" db="EMBL/GenBank/DDBJ databases">
        <title>The WGS of Solirubrobacter ginsenosidimutans DSM 21036.</title>
        <authorList>
            <person name="Jiang Z."/>
        </authorList>
    </citation>
    <scope>NUCLEOTIDE SEQUENCE</scope>
    <source>
        <strain evidence="4">DSM 21036</strain>
    </source>
</reference>
<dbReference type="Proteomes" id="UP001149140">
    <property type="component" value="Unassembled WGS sequence"/>
</dbReference>
<dbReference type="SUPFAM" id="SSF51735">
    <property type="entry name" value="NAD(P)-binding Rossmann-fold domains"/>
    <property type="match status" value="1"/>
</dbReference>
<evidence type="ECO:0000256" key="2">
    <source>
        <dbReference type="ARBA" id="ARBA00023002"/>
    </source>
</evidence>
<dbReference type="PANTHER" id="PTHR42879">
    <property type="entry name" value="3-OXOACYL-(ACYL-CARRIER-PROTEIN) REDUCTASE"/>
    <property type="match status" value="1"/>
</dbReference>
<organism evidence="4 5">
    <name type="scientific">Solirubrobacter ginsenosidimutans</name>
    <dbReference type="NCBI Taxonomy" id="490573"/>
    <lineage>
        <taxon>Bacteria</taxon>
        <taxon>Bacillati</taxon>
        <taxon>Actinomycetota</taxon>
        <taxon>Thermoleophilia</taxon>
        <taxon>Solirubrobacterales</taxon>
        <taxon>Solirubrobacteraceae</taxon>
        <taxon>Solirubrobacter</taxon>
    </lineage>
</organism>
<dbReference type="RefSeq" id="WP_270040783.1">
    <property type="nucleotide sequence ID" value="NZ_JAPDOD010000013.1"/>
</dbReference>
<dbReference type="GO" id="GO:0016491">
    <property type="term" value="F:oxidoreductase activity"/>
    <property type="evidence" value="ECO:0007669"/>
    <property type="project" value="UniProtKB-KW"/>
</dbReference>
<protein>
    <submittedName>
        <fullName evidence="4">SDR family NAD(P)-dependent oxidoreductase</fullName>
    </submittedName>
</protein>
<dbReference type="PROSITE" id="PS00061">
    <property type="entry name" value="ADH_SHORT"/>
    <property type="match status" value="1"/>
</dbReference>
<dbReference type="InterPro" id="IPR036291">
    <property type="entry name" value="NAD(P)-bd_dom_sf"/>
</dbReference>
<dbReference type="GO" id="GO:0032787">
    <property type="term" value="P:monocarboxylic acid metabolic process"/>
    <property type="evidence" value="ECO:0007669"/>
    <property type="project" value="UniProtKB-ARBA"/>
</dbReference>
<dbReference type="PANTHER" id="PTHR42879:SF2">
    <property type="entry name" value="3-OXOACYL-[ACYL-CARRIER-PROTEIN] REDUCTASE FABG"/>
    <property type="match status" value="1"/>
</dbReference>